<organism evidence="1">
    <name type="scientific">Anoxybacillus flavithermus</name>
    <dbReference type="NCBI Taxonomy" id="33934"/>
    <lineage>
        <taxon>Bacteria</taxon>
        <taxon>Bacillati</taxon>
        <taxon>Bacillota</taxon>
        <taxon>Bacilli</taxon>
        <taxon>Bacillales</taxon>
        <taxon>Anoxybacillaceae</taxon>
        <taxon>Anoxybacillus</taxon>
    </lineage>
</organism>
<comment type="caution">
    <text evidence="1">The sequence shown here is derived from an EMBL/GenBank/DDBJ whole genome shotgun (WGS) entry which is preliminary data.</text>
</comment>
<accession>A0A094J2Y6</accession>
<reference evidence="1" key="1">
    <citation type="submission" date="2014-08" db="EMBL/GenBank/DDBJ databases">
        <title>Fullgenome sequencing of Anoxybacillus sp.25 isolate from Garga hot-spring Russia.</title>
        <authorList>
            <person name="Rozanov A.S."/>
            <person name="Kotenko A.V."/>
            <person name="Malup T.K."/>
            <person name="Peltek S.E."/>
        </authorList>
    </citation>
    <scope>NUCLEOTIDE SEQUENCE [LARGE SCALE GENOMIC DNA]</scope>
    <source>
        <strain evidence="1">25</strain>
    </source>
</reference>
<protein>
    <submittedName>
        <fullName evidence="1">Uncharacterized protein</fullName>
    </submittedName>
</protein>
<proteinExistence type="predicted"/>
<sequence>MDNRIYEPGDIITGLSDVQAKELLSMKAIEISPVFHEEKVVVNMSHTVSKEDKQNTGSIDQMGAFRKTLEAMKRSELISYAKKSMLQ</sequence>
<dbReference type="AlphaFoldDB" id="A0A094J2Y6"/>
<name>A0A094J2Y6_9BACL</name>
<dbReference type="EMBL" id="JPZO01000046">
    <property type="protein sequence ID" value="KFZ32404.1"/>
    <property type="molecule type" value="Genomic_DNA"/>
</dbReference>
<evidence type="ECO:0000313" key="1">
    <source>
        <dbReference type="EMBL" id="KFZ32404.1"/>
    </source>
</evidence>
<gene>
    <name evidence="1" type="ORF">JS44_08495</name>
</gene>